<dbReference type="InterPro" id="IPR005484">
    <property type="entry name" value="Ribosomal_uL18_bac/plant/anim"/>
</dbReference>
<dbReference type="CDD" id="cd00432">
    <property type="entry name" value="Ribosomal_L18_L5e"/>
    <property type="match status" value="1"/>
</dbReference>
<dbReference type="SUPFAM" id="SSF53137">
    <property type="entry name" value="Translational machinery components"/>
    <property type="match status" value="1"/>
</dbReference>
<dbReference type="InterPro" id="IPR057268">
    <property type="entry name" value="Ribosomal_L18"/>
</dbReference>
<dbReference type="Pfam" id="PF00861">
    <property type="entry name" value="Ribosomal_L18p"/>
    <property type="match status" value="1"/>
</dbReference>
<evidence type="ECO:0000256" key="3">
    <source>
        <dbReference type="ARBA" id="ARBA00022884"/>
    </source>
</evidence>
<evidence type="ECO:0000256" key="4">
    <source>
        <dbReference type="ARBA" id="ARBA00022980"/>
    </source>
</evidence>
<dbReference type="GO" id="GO:0022625">
    <property type="term" value="C:cytosolic large ribosomal subunit"/>
    <property type="evidence" value="ECO:0007669"/>
    <property type="project" value="TreeGrafter"/>
</dbReference>
<dbReference type="PANTHER" id="PTHR12899">
    <property type="entry name" value="39S RIBOSOMAL PROTEIN L18, MITOCHONDRIAL"/>
    <property type="match status" value="1"/>
</dbReference>
<comment type="similarity">
    <text evidence="1 7">Belongs to the universal ribosomal protein uL18 family.</text>
</comment>
<dbReference type="GO" id="GO:0008097">
    <property type="term" value="F:5S rRNA binding"/>
    <property type="evidence" value="ECO:0007669"/>
    <property type="project" value="TreeGrafter"/>
</dbReference>
<accession>A0A1G1W7W1</accession>
<dbReference type="EMBL" id="MHCQ01000039">
    <property type="protein sequence ID" value="OGY23773.1"/>
    <property type="molecule type" value="Genomic_DNA"/>
</dbReference>
<keyword evidence="4 7" id="KW-0689">Ribosomal protein</keyword>
<reference evidence="8 9" key="1">
    <citation type="journal article" date="2016" name="Nat. Commun.">
        <title>Thousands of microbial genomes shed light on interconnected biogeochemical processes in an aquifer system.</title>
        <authorList>
            <person name="Anantharaman K."/>
            <person name="Brown C.T."/>
            <person name="Hug L.A."/>
            <person name="Sharon I."/>
            <person name="Castelle C.J."/>
            <person name="Probst A.J."/>
            <person name="Thomas B.C."/>
            <person name="Singh A."/>
            <person name="Wilkins M.J."/>
            <person name="Karaoz U."/>
            <person name="Brodie E.L."/>
            <person name="Williams K.H."/>
            <person name="Hubbard S.S."/>
            <person name="Banfield J.F."/>
        </authorList>
    </citation>
    <scope>NUCLEOTIDE SEQUENCE [LARGE SCALE GENOMIC DNA]</scope>
</reference>
<organism evidence="8 9">
    <name type="scientific">Candidatus Woykebacteria bacterium RBG_13_40_7b</name>
    <dbReference type="NCBI Taxonomy" id="1802594"/>
    <lineage>
        <taxon>Bacteria</taxon>
        <taxon>Candidatus Woykeibacteriota</taxon>
    </lineage>
</organism>
<dbReference type="AlphaFoldDB" id="A0A1G1W7W1"/>
<gene>
    <name evidence="7" type="primary">rplR</name>
    <name evidence="8" type="ORF">A2Y57_04585</name>
</gene>
<keyword evidence="2 7" id="KW-0699">rRNA-binding</keyword>
<comment type="caution">
    <text evidence="8">The sequence shown here is derived from an EMBL/GenBank/DDBJ whole genome shotgun (WGS) entry which is preliminary data.</text>
</comment>
<name>A0A1G1W7W1_9BACT</name>
<dbReference type="NCBIfam" id="TIGR00060">
    <property type="entry name" value="L18_bact"/>
    <property type="match status" value="1"/>
</dbReference>
<dbReference type="GO" id="GO:0006412">
    <property type="term" value="P:translation"/>
    <property type="evidence" value="ECO:0007669"/>
    <property type="project" value="UniProtKB-UniRule"/>
</dbReference>
<proteinExistence type="inferred from homology"/>
<evidence type="ECO:0000256" key="7">
    <source>
        <dbReference type="HAMAP-Rule" id="MF_01337"/>
    </source>
</evidence>
<evidence type="ECO:0000256" key="1">
    <source>
        <dbReference type="ARBA" id="ARBA00007116"/>
    </source>
</evidence>
<dbReference type="GO" id="GO:0003735">
    <property type="term" value="F:structural constituent of ribosome"/>
    <property type="evidence" value="ECO:0007669"/>
    <property type="project" value="InterPro"/>
</dbReference>
<comment type="subunit">
    <text evidence="7">Part of the 50S ribosomal subunit; part of the 5S rRNA/L5/L18/L25 subcomplex. Contacts the 5S and 23S rRNAs.</text>
</comment>
<evidence type="ECO:0000256" key="2">
    <source>
        <dbReference type="ARBA" id="ARBA00022730"/>
    </source>
</evidence>
<dbReference type="PANTHER" id="PTHR12899:SF3">
    <property type="entry name" value="LARGE RIBOSOMAL SUBUNIT PROTEIN UL18M"/>
    <property type="match status" value="1"/>
</dbReference>
<evidence type="ECO:0000256" key="6">
    <source>
        <dbReference type="ARBA" id="ARBA00035197"/>
    </source>
</evidence>
<dbReference type="Gene3D" id="3.30.420.100">
    <property type="match status" value="1"/>
</dbReference>
<dbReference type="Proteomes" id="UP000177103">
    <property type="component" value="Unassembled WGS sequence"/>
</dbReference>
<evidence type="ECO:0000256" key="5">
    <source>
        <dbReference type="ARBA" id="ARBA00023274"/>
    </source>
</evidence>
<protein>
    <recommendedName>
        <fullName evidence="6 7">Large ribosomal subunit protein uL18</fullName>
    </recommendedName>
</protein>
<sequence length="115" mass="12979">MKTRKTERKINKLSYKAKVLGSQGRPRLGVFRSNQHVYAFLVNDQEGKTLLSVNDLQLKNIQGTKTKVAFEVGKQLAKEAKEIRIKTVVFDRSGFLYHGRVKALAEGAREGGLEF</sequence>
<keyword evidence="3 7" id="KW-0694">RNA-binding</keyword>
<dbReference type="HAMAP" id="MF_01337_B">
    <property type="entry name" value="Ribosomal_uL18_B"/>
    <property type="match status" value="1"/>
</dbReference>
<dbReference type="InterPro" id="IPR004389">
    <property type="entry name" value="Ribosomal_uL18_bac-type"/>
</dbReference>
<comment type="function">
    <text evidence="7">This is one of the proteins that bind and probably mediate the attachment of the 5S RNA into the large ribosomal subunit, where it forms part of the central protuberance.</text>
</comment>
<keyword evidence="5 7" id="KW-0687">Ribonucleoprotein</keyword>
<evidence type="ECO:0000313" key="9">
    <source>
        <dbReference type="Proteomes" id="UP000177103"/>
    </source>
</evidence>
<evidence type="ECO:0000313" key="8">
    <source>
        <dbReference type="EMBL" id="OGY23773.1"/>
    </source>
</evidence>